<evidence type="ECO:0000313" key="3">
    <source>
        <dbReference type="Proteomes" id="UP000297245"/>
    </source>
</evidence>
<dbReference type="Proteomes" id="UP000297245">
    <property type="component" value="Unassembled WGS sequence"/>
</dbReference>
<gene>
    <name evidence="2" type="ORF">K435DRAFT_930624</name>
</gene>
<dbReference type="OrthoDB" id="5575at2759"/>
<keyword evidence="3" id="KW-1185">Reference proteome</keyword>
<proteinExistence type="predicted"/>
<reference evidence="2 3" key="1">
    <citation type="journal article" date="2019" name="Nat. Ecol. Evol.">
        <title>Megaphylogeny resolves global patterns of mushroom evolution.</title>
        <authorList>
            <person name="Varga T."/>
            <person name="Krizsan K."/>
            <person name="Foldi C."/>
            <person name="Dima B."/>
            <person name="Sanchez-Garcia M."/>
            <person name="Sanchez-Ramirez S."/>
            <person name="Szollosi G.J."/>
            <person name="Szarkandi J.G."/>
            <person name="Papp V."/>
            <person name="Albert L."/>
            <person name="Andreopoulos W."/>
            <person name="Angelini C."/>
            <person name="Antonin V."/>
            <person name="Barry K.W."/>
            <person name="Bougher N.L."/>
            <person name="Buchanan P."/>
            <person name="Buyck B."/>
            <person name="Bense V."/>
            <person name="Catcheside P."/>
            <person name="Chovatia M."/>
            <person name="Cooper J."/>
            <person name="Damon W."/>
            <person name="Desjardin D."/>
            <person name="Finy P."/>
            <person name="Geml J."/>
            <person name="Haridas S."/>
            <person name="Hughes K."/>
            <person name="Justo A."/>
            <person name="Karasinski D."/>
            <person name="Kautmanova I."/>
            <person name="Kiss B."/>
            <person name="Kocsube S."/>
            <person name="Kotiranta H."/>
            <person name="LaButti K.M."/>
            <person name="Lechner B.E."/>
            <person name="Liimatainen K."/>
            <person name="Lipzen A."/>
            <person name="Lukacs Z."/>
            <person name="Mihaltcheva S."/>
            <person name="Morgado L.N."/>
            <person name="Niskanen T."/>
            <person name="Noordeloos M.E."/>
            <person name="Ohm R.A."/>
            <person name="Ortiz-Santana B."/>
            <person name="Ovrebo C."/>
            <person name="Racz N."/>
            <person name="Riley R."/>
            <person name="Savchenko A."/>
            <person name="Shiryaev A."/>
            <person name="Soop K."/>
            <person name="Spirin V."/>
            <person name="Szebenyi C."/>
            <person name="Tomsovsky M."/>
            <person name="Tulloss R.E."/>
            <person name="Uehling J."/>
            <person name="Grigoriev I.V."/>
            <person name="Vagvolgyi C."/>
            <person name="Papp T."/>
            <person name="Martin F.M."/>
            <person name="Miettinen O."/>
            <person name="Hibbett D.S."/>
            <person name="Nagy L.G."/>
        </authorList>
    </citation>
    <scope>NUCLEOTIDE SEQUENCE [LARGE SCALE GENOMIC DNA]</scope>
    <source>
        <strain evidence="2 3">CBS 962.96</strain>
    </source>
</reference>
<organism evidence="2 3">
    <name type="scientific">Dendrothele bispora (strain CBS 962.96)</name>
    <dbReference type="NCBI Taxonomy" id="1314807"/>
    <lineage>
        <taxon>Eukaryota</taxon>
        <taxon>Fungi</taxon>
        <taxon>Dikarya</taxon>
        <taxon>Basidiomycota</taxon>
        <taxon>Agaricomycotina</taxon>
        <taxon>Agaricomycetes</taxon>
        <taxon>Agaricomycetidae</taxon>
        <taxon>Agaricales</taxon>
        <taxon>Agaricales incertae sedis</taxon>
        <taxon>Dendrothele</taxon>
    </lineage>
</organism>
<feature type="region of interest" description="Disordered" evidence="1">
    <location>
        <begin position="123"/>
        <end position="151"/>
    </location>
</feature>
<evidence type="ECO:0000256" key="1">
    <source>
        <dbReference type="SAM" id="MobiDB-lite"/>
    </source>
</evidence>
<sequence length="360" mass="41676">MKMSSSVLLRCLYDRLPVKLEASAAEFESPHFSVVTLFHRIWLWIKKWFWRRRFKPNVVKRCKVYGVRMQVLRVYMTLWRWRWNEFLLLQMTPVQMQDVANTIVPFFPIKKLASWWLVVGEPKTKQDDESQEESSEEDDSDEESDESDKMEEYVSCVERSSLKVEMFPRSLFREKRDTFGKSTRLLRLAVDAMARKRKDSVAKPQAPGKGPTQGGSASKSKAKKKSKEMETEELTEESDTAVEVFPAPRGSATLATRTARTARRARKVTFEALPDEIDIEEEDLEVRDNTPSLGCACTGAQEEYRVHKDRVNKEQENGEIDKCMVGKENKRVVLGYNCKQQIVKVWVFLLKGGTVGQDQR</sequence>
<feature type="region of interest" description="Disordered" evidence="1">
    <location>
        <begin position="196"/>
        <end position="240"/>
    </location>
</feature>
<dbReference type="AlphaFoldDB" id="A0A4V4HCI4"/>
<dbReference type="EMBL" id="ML179663">
    <property type="protein sequence ID" value="THU83435.1"/>
    <property type="molecule type" value="Genomic_DNA"/>
</dbReference>
<name>A0A4V4HCI4_DENBC</name>
<feature type="compositionally biased region" description="Acidic residues" evidence="1">
    <location>
        <begin position="129"/>
        <end position="149"/>
    </location>
</feature>
<protein>
    <submittedName>
        <fullName evidence="2">Uncharacterized protein</fullName>
    </submittedName>
</protein>
<feature type="compositionally biased region" description="Acidic residues" evidence="1">
    <location>
        <begin position="230"/>
        <end position="240"/>
    </location>
</feature>
<evidence type="ECO:0000313" key="2">
    <source>
        <dbReference type="EMBL" id="THU83435.1"/>
    </source>
</evidence>
<accession>A0A4V4HCI4</accession>